<dbReference type="PANTHER" id="PTHR43372">
    <property type="entry name" value="FATTY-ACID AMIDE HYDROLASE"/>
    <property type="match status" value="1"/>
</dbReference>
<gene>
    <name evidence="3" type="ORF">ONB1V03_LOCUS8719</name>
</gene>
<protein>
    <recommendedName>
        <fullName evidence="2">Amidase domain-containing protein</fullName>
    </recommendedName>
</protein>
<dbReference type="EMBL" id="CAJPVJ010005114">
    <property type="protein sequence ID" value="CAG2169239.1"/>
    <property type="molecule type" value="Genomic_DNA"/>
</dbReference>
<feature type="domain" description="Amidase" evidence="2">
    <location>
        <begin position="165"/>
        <end position="374"/>
    </location>
</feature>
<dbReference type="GO" id="GO:0012505">
    <property type="term" value="C:endomembrane system"/>
    <property type="evidence" value="ECO:0007669"/>
    <property type="project" value="TreeGrafter"/>
</dbReference>
<dbReference type="AlphaFoldDB" id="A0A7R9QN10"/>
<sequence length="450" mass="50096">MSVNSGKRFIARILRIILDAIAALIGFRYPTKQRYLPPIDSPILLESATSLAQQIRSAKLKSEEVVKAFIDRCREVNPHLNAIIQDNYDKAIQEAKQVDRLVRRVLDGELAPESLDSQPFLGVPFTCKDSIAVKDVYWTSGLYTRKGITATDDSEVITRMRKKGITATDDSEVITRMRKSGAIFIAMTNIPELGMWWDSYNKLYGRTYNPYDKSRICGGSSGGEAALISAAGSVFGVGADIGGSIRMPCFFCGIFGHKTTPGVVSTDGMYPEASPKRQELLSIGPMCRYACDLKPMLKVMAGSNGAKLELDKAVDLKKLRFYYMESDGNSFHTPIQPEIRDAIHKVIGHFNKTGASSKKVYFKQFKYGLEMWLTAMKDPTTPKTARHLANLKGEINPLVEFFKSLVGASNHTVCALTLCISELIAKSVNRKRFDEMRQNLIQELHQLLGL</sequence>
<comment type="similarity">
    <text evidence="1">Belongs to the amidase family.</text>
</comment>
<keyword evidence="4" id="KW-1185">Reference proteome</keyword>
<reference evidence="3" key="1">
    <citation type="submission" date="2020-11" db="EMBL/GenBank/DDBJ databases">
        <authorList>
            <person name="Tran Van P."/>
        </authorList>
    </citation>
    <scope>NUCLEOTIDE SEQUENCE</scope>
</reference>
<accession>A0A7R9QN10</accession>
<dbReference type="Proteomes" id="UP000728032">
    <property type="component" value="Unassembled WGS sequence"/>
</dbReference>
<dbReference type="InterPro" id="IPR023631">
    <property type="entry name" value="Amidase_dom"/>
</dbReference>
<dbReference type="PROSITE" id="PS00571">
    <property type="entry name" value="AMIDASES"/>
    <property type="match status" value="1"/>
</dbReference>
<dbReference type="SUPFAM" id="SSF75304">
    <property type="entry name" value="Amidase signature (AS) enzymes"/>
    <property type="match status" value="1"/>
</dbReference>
<evidence type="ECO:0000256" key="1">
    <source>
        <dbReference type="ARBA" id="ARBA00009199"/>
    </source>
</evidence>
<evidence type="ECO:0000259" key="2">
    <source>
        <dbReference type="Pfam" id="PF01425"/>
    </source>
</evidence>
<name>A0A7R9QN10_9ACAR</name>
<proteinExistence type="inferred from homology"/>
<dbReference type="PANTHER" id="PTHR43372:SF4">
    <property type="entry name" value="FATTY-ACID AMIDE HYDROLASE 2"/>
    <property type="match status" value="1"/>
</dbReference>
<dbReference type="InterPro" id="IPR020556">
    <property type="entry name" value="Amidase_CS"/>
</dbReference>
<evidence type="ECO:0000313" key="3">
    <source>
        <dbReference type="EMBL" id="CAD7652052.1"/>
    </source>
</evidence>
<evidence type="ECO:0000313" key="4">
    <source>
        <dbReference type="Proteomes" id="UP000728032"/>
    </source>
</evidence>
<dbReference type="EMBL" id="OC919939">
    <property type="protein sequence ID" value="CAD7652052.1"/>
    <property type="molecule type" value="Genomic_DNA"/>
</dbReference>
<dbReference type="InterPro" id="IPR052739">
    <property type="entry name" value="FAAH2"/>
</dbReference>
<organism evidence="3">
    <name type="scientific">Oppiella nova</name>
    <dbReference type="NCBI Taxonomy" id="334625"/>
    <lineage>
        <taxon>Eukaryota</taxon>
        <taxon>Metazoa</taxon>
        <taxon>Ecdysozoa</taxon>
        <taxon>Arthropoda</taxon>
        <taxon>Chelicerata</taxon>
        <taxon>Arachnida</taxon>
        <taxon>Acari</taxon>
        <taxon>Acariformes</taxon>
        <taxon>Sarcoptiformes</taxon>
        <taxon>Oribatida</taxon>
        <taxon>Brachypylina</taxon>
        <taxon>Oppioidea</taxon>
        <taxon>Oppiidae</taxon>
        <taxon>Oppiella</taxon>
    </lineage>
</organism>
<dbReference type="Gene3D" id="3.90.1300.10">
    <property type="entry name" value="Amidase signature (AS) domain"/>
    <property type="match status" value="2"/>
</dbReference>
<dbReference type="Pfam" id="PF01425">
    <property type="entry name" value="Amidase"/>
    <property type="match status" value="1"/>
</dbReference>
<dbReference type="InterPro" id="IPR036928">
    <property type="entry name" value="AS_sf"/>
</dbReference>
<dbReference type="OrthoDB" id="6428749at2759"/>